<reference evidence="2" key="1">
    <citation type="submission" date="2022-08" db="EMBL/GenBank/DDBJ databases">
        <authorList>
            <person name="Kallberg Y."/>
            <person name="Tangrot J."/>
            <person name="Rosling A."/>
        </authorList>
    </citation>
    <scope>NUCLEOTIDE SEQUENCE</scope>
    <source>
        <strain evidence="2">Wild A</strain>
    </source>
</reference>
<evidence type="ECO:0000313" key="3">
    <source>
        <dbReference type="Proteomes" id="UP001153678"/>
    </source>
</evidence>
<dbReference type="Proteomes" id="UP001153678">
    <property type="component" value="Unassembled WGS sequence"/>
</dbReference>
<dbReference type="EMBL" id="CAMKVN010002792">
    <property type="protein sequence ID" value="CAI2182627.1"/>
    <property type="molecule type" value="Genomic_DNA"/>
</dbReference>
<organism evidence="2 3">
    <name type="scientific">Funneliformis geosporum</name>
    <dbReference type="NCBI Taxonomy" id="1117311"/>
    <lineage>
        <taxon>Eukaryota</taxon>
        <taxon>Fungi</taxon>
        <taxon>Fungi incertae sedis</taxon>
        <taxon>Mucoromycota</taxon>
        <taxon>Glomeromycotina</taxon>
        <taxon>Glomeromycetes</taxon>
        <taxon>Glomerales</taxon>
        <taxon>Glomeraceae</taxon>
        <taxon>Funneliformis</taxon>
    </lineage>
</organism>
<dbReference type="InterPro" id="IPR029063">
    <property type="entry name" value="SAM-dependent_MTases_sf"/>
</dbReference>
<evidence type="ECO:0000259" key="1">
    <source>
        <dbReference type="Pfam" id="PF13649"/>
    </source>
</evidence>
<dbReference type="Gene3D" id="3.40.50.150">
    <property type="entry name" value="Vaccinia Virus protein VP39"/>
    <property type="match status" value="1"/>
</dbReference>
<dbReference type="InterPro" id="IPR041698">
    <property type="entry name" value="Methyltransf_25"/>
</dbReference>
<comment type="caution">
    <text evidence="2">The sequence shown here is derived from an EMBL/GenBank/DDBJ whole genome shotgun (WGS) entry which is preliminary data.</text>
</comment>
<name>A0A9W4SV55_9GLOM</name>
<protein>
    <submittedName>
        <fullName evidence="2">19201_t:CDS:1</fullName>
    </submittedName>
</protein>
<dbReference type="Pfam" id="PF13649">
    <property type="entry name" value="Methyltransf_25"/>
    <property type="match status" value="1"/>
</dbReference>
<dbReference type="PANTHER" id="PTHR43591">
    <property type="entry name" value="METHYLTRANSFERASE"/>
    <property type="match status" value="1"/>
</dbReference>
<dbReference type="OrthoDB" id="2013972at2759"/>
<dbReference type="AlphaFoldDB" id="A0A9W4SV55"/>
<keyword evidence="3" id="KW-1185">Reference proteome</keyword>
<proteinExistence type="predicted"/>
<gene>
    <name evidence="2" type="ORF">FWILDA_LOCUS10674</name>
</gene>
<dbReference type="SUPFAM" id="SSF53335">
    <property type="entry name" value="S-adenosyl-L-methionine-dependent methyltransferases"/>
    <property type="match status" value="1"/>
</dbReference>
<dbReference type="CDD" id="cd02440">
    <property type="entry name" value="AdoMet_MTases"/>
    <property type="match status" value="1"/>
</dbReference>
<sequence length="301" mass="34534">MGNNNTSLKGRKLKIPSIPEDVQTKSIDEKLPDLNRYLASDIDYVENIHAFHFVKRHLYQSNFSSPIEKRLIQEGFNVLDVACGSGTWLLDMSTNYENSHFVGLDFQAIYPQEIKPPNLNFIEADILDGLPFSDNEFDFVHQESMVTVLQKNQWEFVLSELIRVTKPGGYIEISETIYTFNDYGPIMQKLFNSLYSSLLKQNVDFNVIYDLESILESHPAITKVYRDEREIILGPNGGKIGIACQETLETFNNTEMTTEILSSEMGVSKEEYKSIIGKGLTDELKVTRPEFMNFRLWAQKT</sequence>
<feature type="domain" description="Methyltransferase" evidence="1">
    <location>
        <begin position="78"/>
        <end position="169"/>
    </location>
</feature>
<evidence type="ECO:0000313" key="2">
    <source>
        <dbReference type="EMBL" id="CAI2182627.1"/>
    </source>
</evidence>
<accession>A0A9W4SV55</accession>